<dbReference type="SFLD" id="SFLDS00029">
    <property type="entry name" value="Radical_SAM"/>
    <property type="match status" value="1"/>
</dbReference>
<keyword evidence="3" id="KW-0949">S-adenosyl-L-methionine</keyword>
<protein>
    <submittedName>
        <fullName evidence="8">Radical SAM protein</fullName>
    </submittedName>
</protein>
<dbReference type="PROSITE" id="PS01305">
    <property type="entry name" value="MOAA_NIFB_PQQE"/>
    <property type="match status" value="1"/>
</dbReference>
<organism evidence="8 9">
    <name type="scientific">Flavobacterium jumunjinense</name>
    <dbReference type="NCBI Taxonomy" id="998845"/>
    <lineage>
        <taxon>Bacteria</taxon>
        <taxon>Pseudomonadati</taxon>
        <taxon>Bacteroidota</taxon>
        <taxon>Flavobacteriia</taxon>
        <taxon>Flavobacteriales</taxon>
        <taxon>Flavobacteriaceae</taxon>
        <taxon>Flavobacterium</taxon>
    </lineage>
</organism>
<comment type="cofactor">
    <cofactor evidence="1">
        <name>[4Fe-4S] cluster</name>
        <dbReference type="ChEBI" id="CHEBI:49883"/>
    </cofactor>
</comment>
<dbReference type="InterPro" id="IPR058240">
    <property type="entry name" value="rSAM_sf"/>
</dbReference>
<comment type="caution">
    <text evidence="8">The sequence shown here is derived from an EMBL/GenBank/DDBJ whole genome shotgun (WGS) entry which is preliminary data.</text>
</comment>
<dbReference type="SFLD" id="SFLDG01067">
    <property type="entry name" value="SPASM/twitch_domain_containing"/>
    <property type="match status" value="1"/>
</dbReference>
<dbReference type="InterPro" id="IPR023867">
    <property type="entry name" value="Sulphatase_maturase_rSAM"/>
</dbReference>
<evidence type="ECO:0000256" key="6">
    <source>
        <dbReference type="ARBA" id="ARBA00023014"/>
    </source>
</evidence>
<dbReference type="PROSITE" id="PS51918">
    <property type="entry name" value="RADICAL_SAM"/>
    <property type="match status" value="1"/>
</dbReference>
<evidence type="ECO:0000256" key="1">
    <source>
        <dbReference type="ARBA" id="ARBA00001966"/>
    </source>
</evidence>
<sequence>MYIFNSLVLKIASRCNLNCSYCFMYNLGDDSYKNQPKFMSEDTIDAVIEKAKLYIIKNKLTTFNFLFHGGEPLLMEKKRFKEMLQKLKAIEGIVKGLKVSFSIQTNGILLDEEWCMLLLENEVEIGISIDSTEESHDKYRVDHKGNGSYTAVKKAIDLVKEITKRADVITVMDVDENPDKVYKSLKSLNVDSVNFLIKDFTHANFPYKDALDYNQPYADFLIRLFDLWFDDKEKIDIPLFVGYINVILGFANFDDINSNELKSLVIETNGEIEPIDSLKACGQEFTKTNITIKNNVLEEVFNSSVANLYFNESMKVCDQCNQCPIFEICLGGRLVHRYNKNNGFDNPSVYCEDLVKFISHIQNKMLDVFPDIEENEIERLNYKEILAFNKANTFSKLENENLKLYKKAI</sequence>
<evidence type="ECO:0000256" key="3">
    <source>
        <dbReference type="ARBA" id="ARBA00022691"/>
    </source>
</evidence>
<dbReference type="Pfam" id="PF04055">
    <property type="entry name" value="Radical_SAM"/>
    <property type="match status" value="1"/>
</dbReference>
<keyword evidence="6" id="KW-0411">Iron-sulfur</keyword>
<dbReference type="SUPFAM" id="SSF102114">
    <property type="entry name" value="Radical SAM enzymes"/>
    <property type="match status" value="1"/>
</dbReference>
<keyword evidence="2" id="KW-0004">4Fe-4S</keyword>
<dbReference type="SFLD" id="SFLDG01072">
    <property type="entry name" value="dehydrogenase_like"/>
    <property type="match status" value="1"/>
</dbReference>
<feature type="domain" description="Radical SAM core" evidence="7">
    <location>
        <begin position="1"/>
        <end position="230"/>
    </location>
</feature>
<reference evidence="8 9" key="1">
    <citation type="submission" date="2024-09" db="EMBL/GenBank/DDBJ databases">
        <authorList>
            <person name="Sun Q."/>
            <person name="Mori K."/>
        </authorList>
    </citation>
    <scope>NUCLEOTIDE SEQUENCE [LARGE SCALE GENOMIC DNA]</scope>
    <source>
        <strain evidence="8 9">CECT 7955</strain>
    </source>
</reference>
<keyword evidence="5" id="KW-0408">Iron</keyword>
<name>A0ABV5GTH4_9FLAO</name>
<dbReference type="InterPro" id="IPR013785">
    <property type="entry name" value="Aldolase_TIM"/>
</dbReference>
<evidence type="ECO:0000256" key="2">
    <source>
        <dbReference type="ARBA" id="ARBA00022485"/>
    </source>
</evidence>
<evidence type="ECO:0000256" key="5">
    <source>
        <dbReference type="ARBA" id="ARBA00023004"/>
    </source>
</evidence>
<dbReference type="SFLD" id="SFLDG01386">
    <property type="entry name" value="main_SPASM_domain-containing"/>
    <property type="match status" value="1"/>
</dbReference>
<proteinExistence type="predicted"/>
<keyword evidence="9" id="KW-1185">Reference proteome</keyword>
<dbReference type="CDD" id="cd01335">
    <property type="entry name" value="Radical_SAM"/>
    <property type="match status" value="1"/>
</dbReference>
<dbReference type="PANTHER" id="PTHR43273:SF8">
    <property type="entry name" value="RADICAL SAM DOMAIN PROTEIN"/>
    <property type="match status" value="1"/>
</dbReference>
<dbReference type="PANTHER" id="PTHR43273">
    <property type="entry name" value="ANAEROBIC SULFATASE-MATURATING ENZYME HOMOLOG ASLB-RELATED"/>
    <property type="match status" value="1"/>
</dbReference>
<gene>
    <name evidence="8" type="ORF">ACFFVF_19445</name>
</gene>
<evidence type="ECO:0000256" key="4">
    <source>
        <dbReference type="ARBA" id="ARBA00022723"/>
    </source>
</evidence>
<dbReference type="Proteomes" id="UP001589607">
    <property type="component" value="Unassembled WGS sequence"/>
</dbReference>
<evidence type="ECO:0000259" key="7">
    <source>
        <dbReference type="PROSITE" id="PS51918"/>
    </source>
</evidence>
<dbReference type="Gene3D" id="3.20.20.70">
    <property type="entry name" value="Aldolase class I"/>
    <property type="match status" value="1"/>
</dbReference>
<evidence type="ECO:0000313" key="8">
    <source>
        <dbReference type="EMBL" id="MFB9098687.1"/>
    </source>
</evidence>
<accession>A0ABV5GTH4</accession>
<dbReference type="InterPro" id="IPR006638">
    <property type="entry name" value="Elp3/MiaA/NifB-like_rSAM"/>
</dbReference>
<dbReference type="SMART" id="SM00729">
    <property type="entry name" value="Elp3"/>
    <property type="match status" value="1"/>
</dbReference>
<evidence type="ECO:0000313" key="9">
    <source>
        <dbReference type="Proteomes" id="UP001589607"/>
    </source>
</evidence>
<dbReference type="InterPro" id="IPR000385">
    <property type="entry name" value="MoaA_NifB_PqqE_Fe-S-bd_CS"/>
</dbReference>
<keyword evidence="4" id="KW-0479">Metal-binding</keyword>
<dbReference type="EMBL" id="JBHMEY010000094">
    <property type="protein sequence ID" value="MFB9098687.1"/>
    <property type="molecule type" value="Genomic_DNA"/>
</dbReference>
<dbReference type="InterPro" id="IPR007197">
    <property type="entry name" value="rSAM"/>
</dbReference>
<dbReference type="RefSeq" id="WP_262913010.1">
    <property type="nucleotide sequence ID" value="NZ_CBCSGE010000001.1"/>
</dbReference>